<feature type="transmembrane region" description="Helical" evidence="1">
    <location>
        <begin position="151"/>
        <end position="171"/>
    </location>
</feature>
<dbReference type="EMBL" id="FOMG01000001">
    <property type="protein sequence ID" value="SFC23418.1"/>
    <property type="molecule type" value="Genomic_DNA"/>
</dbReference>
<dbReference type="OrthoDB" id="258743at2"/>
<keyword evidence="1" id="KW-1133">Transmembrane helix</keyword>
<protein>
    <submittedName>
        <fullName evidence="2">Putative zincin peptidase</fullName>
    </submittedName>
</protein>
<keyword evidence="1" id="KW-0472">Membrane</keyword>
<dbReference type="AlphaFoldDB" id="A0A1I1HN61"/>
<dbReference type="RefSeq" id="WP_090088133.1">
    <property type="nucleotide sequence ID" value="NZ_FOMG01000001.1"/>
</dbReference>
<feature type="transmembrane region" description="Helical" evidence="1">
    <location>
        <begin position="236"/>
        <end position="264"/>
    </location>
</feature>
<feature type="transmembrane region" description="Helical" evidence="1">
    <location>
        <begin position="177"/>
        <end position="197"/>
    </location>
</feature>
<feature type="transmembrane region" description="Helical" evidence="1">
    <location>
        <begin position="12"/>
        <end position="32"/>
    </location>
</feature>
<sequence>MNYLINLIIKTLVDTLYITGMIILVGFILGFLRNRSIENFQKSFAWKAVAITAIIGVPIHEISHAIFCVLFGHKINKIVLIQKRDENGVLGYVNHGYNPNSIYQQIGNFFIGIAPIFGGISVIIALMYTIIPKTYIEFITISMNNLHITKINDVALMGILDSYINLIKIIFSIKNFANPYFILFLFLAICISSHISLSSADIKGASKGLFIIFLIILVLNVLGFSKFVIAESILKYNIVLIGFLIVSLIFSSITYIISLLLSLIKN</sequence>
<dbReference type="STRING" id="119641.SAMN05421842_101313"/>
<reference evidence="2 3" key="1">
    <citation type="submission" date="2016-10" db="EMBL/GenBank/DDBJ databases">
        <authorList>
            <person name="de Groot N.N."/>
        </authorList>
    </citation>
    <scope>NUCLEOTIDE SEQUENCE [LARGE SCALE GENOMIC DNA]</scope>
    <source>
        <strain evidence="2 3">DSM 12992</strain>
    </source>
</reference>
<feature type="transmembrane region" description="Helical" evidence="1">
    <location>
        <begin position="209"/>
        <end position="230"/>
    </location>
</feature>
<feature type="transmembrane region" description="Helical" evidence="1">
    <location>
        <begin position="44"/>
        <end position="72"/>
    </location>
</feature>
<evidence type="ECO:0000313" key="3">
    <source>
        <dbReference type="Proteomes" id="UP000199263"/>
    </source>
</evidence>
<gene>
    <name evidence="2" type="ORF">SAMN05421842_101313</name>
</gene>
<dbReference type="Proteomes" id="UP000199263">
    <property type="component" value="Unassembled WGS sequence"/>
</dbReference>
<feature type="transmembrane region" description="Helical" evidence="1">
    <location>
        <begin position="109"/>
        <end position="131"/>
    </location>
</feature>
<accession>A0A1I1HN61</accession>
<keyword evidence="3" id="KW-1185">Reference proteome</keyword>
<keyword evidence="1" id="KW-0812">Transmembrane</keyword>
<proteinExistence type="predicted"/>
<evidence type="ECO:0000256" key="1">
    <source>
        <dbReference type="SAM" id="Phobius"/>
    </source>
</evidence>
<organism evidence="2 3">
    <name type="scientific">Clostridium uliginosum</name>
    <dbReference type="NCBI Taxonomy" id="119641"/>
    <lineage>
        <taxon>Bacteria</taxon>
        <taxon>Bacillati</taxon>
        <taxon>Bacillota</taxon>
        <taxon>Clostridia</taxon>
        <taxon>Eubacteriales</taxon>
        <taxon>Clostridiaceae</taxon>
        <taxon>Clostridium</taxon>
    </lineage>
</organism>
<evidence type="ECO:0000313" key="2">
    <source>
        <dbReference type="EMBL" id="SFC23418.1"/>
    </source>
</evidence>
<name>A0A1I1HN61_9CLOT</name>